<protein>
    <submittedName>
        <fullName evidence="1">Uncharacterized protein</fullName>
    </submittedName>
</protein>
<dbReference type="Proteomes" id="UP000703269">
    <property type="component" value="Unassembled WGS sequence"/>
</dbReference>
<reference evidence="1 2" key="1">
    <citation type="submission" date="2021-08" db="EMBL/GenBank/DDBJ databases">
        <title>Draft Genome Sequence of Phanerochaete sordida strain YK-624.</title>
        <authorList>
            <person name="Mori T."/>
            <person name="Dohra H."/>
            <person name="Suzuki T."/>
            <person name="Kawagishi H."/>
            <person name="Hirai H."/>
        </authorList>
    </citation>
    <scope>NUCLEOTIDE SEQUENCE [LARGE SCALE GENOMIC DNA]</scope>
    <source>
        <strain evidence="1 2">YK-624</strain>
    </source>
</reference>
<organism evidence="1 2">
    <name type="scientific">Phanerochaete sordida</name>
    <dbReference type="NCBI Taxonomy" id="48140"/>
    <lineage>
        <taxon>Eukaryota</taxon>
        <taxon>Fungi</taxon>
        <taxon>Dikarya</taxon>
        <taxon>Basidiomycota</taxon>
        <taxon>Agaricomycotina</taxon>
        <taxon>Agaricomycetes</taxon>
        <taxon>Polyporales</taxon>
        <taxon>Phanerochaetaceae</taxon>
        <taxon>Phanerochaete</taxon>
    </lineage>
</organism>
<proteinExistence type="predicted"/>
<sequence>MSCGTARQIARWSQIASTDTVALLGLLNGSFHFWLLGAECHGEVAPSASVPARTRAREGNRRWR</sequence>
<comment type="caution">
    <text evidence="1">The sequence shown here is derived from an EMBL/GenBank/DDBJ whole genome shotgun (WGS) entry which is preliminary data.</text>
</comment>
<gene>
    <name evidence="1" type="ORF">PsYK624_159370</name>
</gene>
<dbReference type="EMBL" id="BPQB01000116">
    <property type="protein sequence ID" value="GJE99666.1"/>
    <property type="molecule type" value="Genomic_DNA"/>
</dbReference>
<name>A0A9P3GR76_9APHY</name>
<dbReference type="AlphaFoldDB" id="A0A9P3GR76"/>
<accession>A0A9P3GR76</accession>
<evidence type="ECO:0000313" key="1">
    <source>
        <dbReference type="EMBL" id="GJE99666.1"/>
    </source>
</evidence>
<evidence type="ECO:0000313" key="2">
    <source>
        <dbReference type="Proteomes" id="UP000703269"/>
    </source>
</evidence>
<keyword evidence="2" id="KW-1185">Reference proteome</keyword>